<dbReference type="PANTHER" id="PTHR15678:SF6">
    <property type="entry name" value="BRIDGE-LIKE LIPID TRANSFER PROTEIN FAMILY MEMBER 2"/>
    <property type="match status" value="1"/>
</dbReference>
<feature type="domain" description="FMP27/BLTP2/Hobbit GFWDK motif-containing RBG unit" evidence="3">
    <location>
        <begin position="1212"/>
        <end position="1365"/>
    </location>
</feature>
<comment type="caution">
    <text evidence="6">The sequence shown here is derived from an EMBL/GenBank/DDBJ whole genome shotgun (WGS) entry which is preliminary data.</text>
</comment>
<evidence type="ECO:0000259" key="3">
    <source>
        <dbReference type="SMART" id="SM01214"/>
    </source>
</evidence>
<keyword evidence="2" id="KW-1133">Transmembrane helix</keyword>
<evidence type="ECO:0000256" key="2">
    <source>
        <dbReference type="SAM" id="Phobius"/>
    </source>
</evidence>
<organism evidence="6 7">
    <name type="scientific">Clavispora lusitaniae</name>
    <name type="common">Candida lusitaniae</name>
    <dbReference type="NCBI Taxonomy" id="36911"/>
    <lineage>
        <taxon>Eukaryota</taxon>
        <taxon>Fungi</taxon>
        <taxon>Dikarya</taxon>
        <taxon>Ascomycota</taxon>
        <taxon>Saccharomycotina</taxon>
        <taxon>Pichiomycetes</taxon>
        <taxon>Metschnikowiaceae</taxon>
        <taxon>Clavispora</taxon>
    </lineage>
</organism>
<feature type="region of interest" description="Disordered" evidence="1">
    <location>
        <begin position="2654"/>
        <end position="2726"/>
    </location>
</feature>
<accession>A0AA91T1H9</accession>
<evidence type="ECO:0000313" key="6">
    <source>
        <dbReference type="EMBL" id="OVF08015.1"/>
    </source>
</evidence>
<dbReference type="SMART" id="SM01215">
    <property type="entry name" value="Fmp27_SW"/>
    <property type="match status" value="1"/>
</dbReference>
<proteinExistence type="predicted"/>
<feature type="compositionally biased region" description="Low complexity" evidence="1">
    <location>
        <begin position="2478"/>
        <end position="2489"/>
    </location>
</feature>
<feature type="compositionally biased region" description="Polar residues" evidence="1">
    <location>
        <begin position="2701"/>
        <end position="2720"/>
    </location>
</feature>
<evidence type="ECO:0000259" key="4">
    <source>
        <dbReference type="SMART" id="SM01215"/>
    </source>
</evidence>
<evidence type="ECO:0000313" key="7">
    <source>
        <dbReference type="Proteomes" id="UP000195602"/>
    </source>
</evidence>
<feature type="compositionally biased region" description="Low complexity" evidence="1">
    <location>
        <begin position="2453"/>
        <end position="2467"/>
    </location>
</feature>
<dbReference type="InterPro" id="IPR019449">
    <property type="entry name" value="FMP27_WPPW_RBG"/>
</dbReference>
<dbReference type="Pfam" id="PF10344">
    <property type="entry name" value="Hobbit"/>
    <property type="match status" value="1"/>
</dbReference>
<dbReference type="SMART" id="SM01216">
    <property type="entry name" value="Fmp27_WPPW"/>
    <property type="match status" value="1"/>
</dbReference>
<keyword evidence="2" id="KW-0812">Transmembrane</keyword>
<dbReference type="InterPro" id="IPR019415">
    <property type="entry name" value="FMP27_SW_RBG"/>
</dbReference>
<dbReference type="InterPro" id="IPR019441">
    <property type="entry name" value="FMP27/BLTP2/Hobbit_GFWDK_RBG"/>
</dbReference>
<gene>
    <name evidence="6" type="ORF">A9F13_10g01595</name>
</gene>
<feature type="region of interest" description="Disordered" evidence="1">
    <location>
        <begin position="1028"/>
        <end position="1048"/>
    </location>
</feature>
<feature type="domain" description="FMP27 SW motif-containing RBG unit" evidence="4">
    <location>
        <begin position="1095"/>
        <end position="1194"/>
    </location>
</feature>
<dbReference type="KEGG" id="clus:A9F13_10g01595"/>
<dbReference type="EMBL" id="LYUB02000010">
    <property type="protein sequence ID" value="OVF08015.1"/>
    <property type="molecule type" value="Genomic_DNA"/>
</dbReference>
<dbReference type="InterPro" id="IPR045167">
    <property type="entry name" value="Hobbit"/>
</dbReference>
<dbReference type="SMART" id="SM01214">
    <property type="entry name" value="Fmp27_GFWDK"/>
    <property type="match status" value="1"/>
</dbReference>
<feature type="compositionally biased region" description="Basic residues" evidence="1">
    <location>
        <begin position="2522"/>
        <end position="2531"/>
    </location>
</feature>
<reference evidence="6 7" key="1">
    <citation type="submission" date="2017-04" db="EMBL/GenBank/DDBJ databases">
        <title>Draft genome of the yeast Clavispora lusitaniae type strain CBS 6936.</title>
        <authorList>
            <person name="Durrens P."/>
            <person name="Klopp C."/>
            <person name="Biteau N."/>
            <person name="Fitton-Ouhabi V."/>
            <person name="Dementhon K."/>
            <person name="Accoceberry I."/>
            <person name="Sherman D.J."/>
            <person name="Noel T."/>
        </authorList>
    </citation>
    <scope>NUCLEOTIDE SEQUENCE [LARGE SCALE GENOMIC DNA]</scope>
    <source>
        <strain evidence="6 7">CBS 6936</strain>
    </source>
</reference>
<feature type="compositionally biased region" description="Low complexity" evidence="1">
    <location>
        <begin position="2502"/>
        <end position="2518"/>
    </location>
</feature>
<feature type="region of interest" description="Disordered" evidence="1">
    <location>
        <begin position="2434"/>
        <end position="2531"/>
    </location>
</feature>
<feature type="transmembrane region" description="Helical" evidence="2">
    <location>
        <begin position="12"/>
        <end position="34"/>
    </location>
</feature>
<sequence>MFRFLTTALLSVIHKLDTYILIVAIAYIIVLFSLNCIPHVRVKYIGWFSLNKVTLEYRNSKVVIGNFRVRLNFLLPSSDSSRIINVYLSDVSIIQSESPQDKQQSNRCTISQQSLIVDIPSWIYTLLIRDRWLKEFAVHVGNLSISHFAMGGLSVQLSYTRLESLRSLSFGTHGISLTVLDGFIHDNSRRSTVDKTRVVRNLEVELSSEIYFTCPLPKEKSRIRGTVNNVGLKFIVADVHIPDSLDLSQLQKSKQPNLKEPSPSNLPDTATLLALFNLISFVQIKVEESVVSYNDLRVESSSYSFNYTKDYSYKKQLISKISFYVTAGQFFHLDSKCMEIPSLTYLFEANISDFQSAILANISTDHCVDISSNLTLANPNISIFFDQLGFLLNTQHNTKRNKQPIDWKNNKFFALSKKIRNISTKVLIMDTKMTLHMPQNNSIKFHRESSKNIVSNGEMSSLAFKSSSKNLGRLIERKCFGYASPLTLKGYMRMKNLRLEVEKNELLVSNLNSLIGYCVDNNSVSLKFVSKHVRLKSVNTMIFHVVRLIRETRRSQMNAACADIAKVPQDDSSTTNSSDSNGIITSMDIFEVLPSVIRSVRFESKRITTTIICNDSLPSHILKTDEGEMVDLSSFKRGISFTVNDVSLTYKKSELAFKVTIRHIQVNTLSEYMNEYVDEVDDVSRFDVGEIDFEDVSSLNTTSSHISDQGDNNEIKKVKRVLFINDIVIENPANISDRILISIPEVDGKIDVFLIWCVMYAHTLVEMIAPKVSKTYSVEEESQVKKKNKRLNLSINIDSLALTVKVPNNVDLMFECDQLQLRIIGSEHRVQVDFLRLYVVHPATKLWTRLVSITDLLINLNNLSKTNINLVSKTVRFNIPFQFLVYTVIDNIVTFFKTIRQLKYNFKNLSQGIYDYQRIMPEGKPAFNVPRISWKSSIVGLTLENDAFEAELALIFELASYEQVDRLRKLALFEQKVKDIKSKVDTSVLEEHVPSSRFLSKHSRKQDSSSRFTISEIGPAIGESFKSQFSNMHSRHSEDQSLAGSKAGDVKSKSFFKKSHRKNNGSVEKETYQTEVSTQNEEVYTEECAAEIINRAKEALDKDFGTSWIQKFRKFKETRYANIRDISRSIWDEDEVNPIMKSKFSIQNFAPGTPQFTGLFKDFDLAVETAKINDIDEFLRLHGKGQPKLEYSILIPLFFRLRSSSVSLRVRDYALPALSFPSNSGGRAPIMDFSGNLVINEKLVFRKEEMRHIFVPFSPAITKEESTDNFYSVHIPRTLTPVKFMLDLQCNINTDRACIISWSKSYQAAMSSVMQAFDNFTKPPIDDSPLGWWDKFGLLIHGKIKFNIENELCLHIKSSISPYELVGENSGFVFCWKNGVSLRINETNNPAELILLDSHDFILGIPNYSTAESRTWSLFYNDTHDYVHESEYESKKFQKRVLKFSSDEKVLWTLGFAFERNCDKNATELSSNQERTSKFKPHYDVVVTNPIFDWHPDSYEEYRSDYLHMAISVCSKSSKGNCSNSAYLTPRSIKYFTTWWNTLTNTISLPIREGKLFSSKKIPKSSVKMSPHLFTFKYQLEIEPLTISNLHLSFDVQNRNYNVIFTGLKGKVARCVIDLHQRKEVVRYVNDKLGIDKMVRKLKLNLGEIDITDADIRLFYAKFSDTSLRGELMSYYTGDSSTPIDIGSFQANRESSQSKYGTSDWKKNMSIKEEDFPWLDLEDFIELEEKEMLSADPAISVHPFFFTPRFTYFREFTLESSESKFPFGAEKSHRCLIGAQTPDQVQAMILKRRVDEIKQELEDTHDVLSKLDKDDSTSKQDYDRLNHQIDRAKRAISHVTTIYEDVASTPSSSHNSRPASLAPNAEVLSKVPSSNMLKKIATSSDSSIIGVNENGSFLTKMDSRAFSAYSNYKSMEQAREVMTSNASASSYHNRFLIHNLQLVWNNKVRNLFMEYLLVVNDEKTQAFAMSKKAVDLVDGILKKYKESDKAKGDESSTTESSQDYDSNEDIINCFEEYLTHNDSDDREIENKYLIKFIRPQAQFISELDTNLCVLQTSQDVELRIICVNVAGTNNIISENQSLVSLIATRYGVFLKDSFAFAFERKNFTDMSLNPYGNYVNRQTWPPWVNCEECDEVLNYEEDLVLERTTMAFTFEKPNMLSVDATPSSKANEIKVHLGKVVFNATSSQYSAMYFVVTDLLMHSNSGRDQLHRRLKQIMTLSDESDFQGISEKVKQLQQNIRVCRFILLKMDERTVLLSKKEQREKSVVEMEMERMKLELGVIVEMSQLVGDNNAWKKDLAMNWKVDADQVIWHILDDNREPLVDFALAASQFSRVDKFDGSNSNLLEISMIQGFNLQPKAVYPELFRPYLEVAETNADENVSHATPIVQMSWEMLNPVGGIKVMKNAELKIQPVHIQVDHDTANKIFNYMFPKEDESSKESSSSSAEEELDDSSSATSNTSPESSNPFRKLMAKKRSPSINSSHSNQSSRHAHSAKSEDFSVESSSVVSSSDGTSVSERLTPKLKRKSARKAQKEFVDDVSLIMNRSSKYIVIEELKVHKVRMCISFKAPKHLNIIDVHNLQVLIPTIHYQNKTWSGHELAMHLKKDVIRIVLNHAGKIIGNKFKHRHRKKTGQPLKQISDYSQYMTLEQLQEEGRPRNGLQKLKRNASIATEDSRKSGSHPTRLSPMQRNVARHPVDHVNMNNYLDSVSDGESISQPDQSTKESP</sequence>
<evidence type="ECO:0000259" key="5">
    <source>
        <dbReference type="SMART" id="SM01216"/>
    </source>
</evidence>
<feature type="compositionally biased region" description="Polar residues" evidence="1">
    <location>
        <begin position="2680"/>
        <end position="2689"/>
    </location>
</feature>
<dbReference type="Proteomes" id="UP000195602">
    <property type="component" value="Unassembled WGS sequence"/>
</dbReference>
<dbReference type="PANTHER" id="PTHR15678">
    <property type="entry name" value="ANTIGEN MLAA-22-RELATED"/>
    <property type="match status" value="1"/>
</dbReference>
<protein>
    <submittedName>
        <fullName evidence="6">Uncharacterized protein</fullName>
    </submittedName>
</protein>
<name>A0AA91T1H9_CLALS</name>
<feature type="domain" description="FMP27 WPPW motif-containing RBG unit" evidence="5">
    <location>
        <begin position="1607"/>
        <end position="2133"/>
    </location>
</feature>
<keyword evidence="2" id="KW-0472">Membrane</keyword>
<evidence type="ECO:0000256" key="1">
    <source>
        <dbReference type="SAM" id="MobiDB-lite"/>
    </source>
</evidence>